<protein>
    <submittedName>
        <fullName evidence="7">MutS-like protein 5</fullName>
    </submittedName>
</protein>
<evidence type="ECO:0000256" key="1">
    <source>
        <dbReference type="ARBA" id="ARBA00006271"/>
    </source>
</evidence>
<feature type="compositionally biased region" description="Basic and acidic residues" evidence="5">
    <location>
        <begin position="1"/>
        <end position="10"/>
    </location>
</feature>
<keyword evidence="8" id="KW-1185">Reference proteome</keyword>
<evidence type="ECO:0000256" key="4">
    <source>
        <dbReference type="ARBA" id="ARBA00023125"/>
    </source>
</evidence>
<keyword evidence="2" id="KW-0547">Nucleotide-binding</keyword>
<dbReference type="Proteomes" id="UP000326759">
    <property type="component" value="Unassembled WGS sequence"/>
</dbReference>
<dbReference type="SUPFAM" id="SSF48334">
    <property type="entry name" value="DNA repair protein MutS, domain III"/>
    <property type="match status" value="1"/>
</dbReference>
<dbReference type="EMBL" id="SEYY01004195">
    <property type="protein sequence ID" value="KAB7503919.1"/>
    <property type="molecule type" value="Genomic_DNA"/>
</dbReference>
<evidence type="ECO:0000256" key="5">
    <source>
        <dbReference type="SAM" id="MobiDB-lite"/>
    </source>
</evidence>
<dbReference type="InterPro" id="IPR007696">
    <property type="entry name" value="DNA_mismatch_repair_MutS_core"/>
</dbReference>
<dbReference type="InterPro" id="IPR036187">
    <property type="entry name" value="DNA_mismatch_repair_MutS_sf"/>
</dbReference>
<dbReference type="GO" id="GO:0005524">
    <property type="term" value="F:ATP binding"/>
    <property type="evidence" value="ECO:0007669"/>
    <property type="project" value="UniProtKB-KW"/>
</dbReference>
<dbReference type="PANTHER" id="PTHR11361">
    <property type="entry name" value="DNA MISMATCH REPAIR PROTEIN MUTS FAMILY MEMBER"/>
    <property type="match status" value="1"/>
</dbReference>
<dbReference type="SMART" id="SM00534">
    <property type="entry name" value="MUTSac"/>
    <property type="match status" value="1"/>
</dbReference>
<feature type="compositionally biased region" description="Polar residues" evidence="5">
    <location>
        <begin position="13"/>
        <end position="24"/>
    </location>
</feature>
<dbReference type="GO" id="GO:0030983">
    <property type="term" value="F:mismatched DNA binding"/>
    <property type="evidence" value="ECO:0007669"/>
    <property type="project" value="InterPro"/>
</dbReference>
<dbReference type="SMART" id="SM00533">
    <property type="entry name" value="MUTSd"/>
    <property type="match status" value="1"/>
</dbReference>
<comment type="similarity">
    <text evidence="1">Belongs to the DNA mismatch repair MutS family.</text>
</comment>
<dbReference type="AlphaFoldDB" id="A0A5N5TCL5"/>
<feature type="region of interest" description="Disordered" evidence="5">
    <location>
        <begin position="1"/>
        <end position="24"/>
    </location>
</feature>
<dbReference type="GO" id="GO:0140664">
    <property type="term" value="F:ATP-dependent DNA damage sensor activity"/>
    <property type="evidence" value="ECO:0007669"/>
    <property type="project" value="InterPro"/>
</dbReference>
<dbReference type="InterPro" id="IPR027417">
    <property type="entry name" value="P-loop_NTPase"/>
</dbReference>
<gene>
    <name evidence="7" type="primary">Msh5_1</name>
    <name evidence="7" type="ORF">Anas_11777</name>
</gene>
<dbReference type="Pfam" id="PF00488">
    <property type="entry name" value="MutS_V"/>
    <property type="match status" value="2"/>
</dbReference>
<comment type="caution">
    <text evidence="7">The sequence shown here is derived from an EMBL/GenBank/DDBJ whole genome shotgun (WGS) entry which is preliminary data.</text>
</comment>
<dbReference type="PROSITE" id="PS00486">
    <property type="entry name" value="DNA_MISMATCH_REPAIR_2"/>
    <property type="match status" value="1"/>
</dbReference>
<name>A0A5N5TCL5_9CRUS</name>
<evidence type="ECO:0000259" key="6">
    <source>
        <dbReference type="PROSITE" id="PS00486"/>
    </source>
</evidence>
<evidence type="ECO:0000313" key="7">
    <source>
        <dbReference type="EMBL" id="KAB7503919.1"/>
    </source>
</evidence>
<proteinExistence type="inferred from homology"/>
<dbReference type="SUPFAM" id="SSF52540">
    <property type="entry name" value="P-loop containing nucleoside triphosphate hydrolases"/>
    <property type="match status" value="1"/>
</dbReference>
<reference evidence="7 8" key="1">
    <citation type="journal article" date="2019" name="PLoS Biol.">
        <title>Sex chromosomes control vertical transmission of feminizing Wolbachia symbionts in an isopod.</title>
        <authorList>
            <person name="Becking T."/>
            <person name="Chebbi M.A."/>
            <person name="Giraud I."/>
            <person name="Moumen B."/>
            <person name="Laverre T."/>
            <person name="Caubet Y."/>
            <person name="Peccoud J."/>
            <person name="Gilbert C."/>
            <person name="Cordaux R."/>
        </authorList>
    </citation>
    <scope>NUCLEOTIDE SEQUENCE [LARGE SCALE GENOMIC DNA]</scope>
    <source>
        <strain evidence="7">ANa2</strain>
        <tissue evidence="7">Whole body excluding digestive tract and cuticle</tissue>
    </source>
</reference>
<dbReference type="Gene3D" id="3.40.50.300">
    <property type="entry name" value="P-loop containing nucleotide triphosphate hydrolases"/>
    <property type="match status" value="1"/>
</dbReference>
<keyword evidence="4" id="KW-0238">DNA-binding</keyword>
<evidence type="ECO:0000256" key="3">
    <source>
        <dbReference type="ARBA" id="ARBA00022840"/>
    </source>
</evidence>
<evidence type="ECO:0000313" key="8">
    <source>
        <dbReference type="Proteomes" id="UP000326759"/>
    </source>
</evidence>
<dbReference type="InterPro" id="IPR045076">
    <property type="entry name" value="MutS"/>
</dbReference>
<dbReference type="InterPro" id="IPR000432">
    <property type="entry name" value="DNA_mismatch_repair_MutS_C"/>
</dbReference>
<dbReference type="GO" id="GO:0005634">
    <property type="term" value="C:nucleus"/>
    <property type="evidence" value="ECO:0007669"/>
    <property type="project" value="TreeGrafter"/>
</dbReference>
<keyword evidence="3" id="KW-0067">ATP-binding</keyword>
<feature type="domain" description="DNA mismatch repair proteins mutS family" evidence="6">
    <location>
        <begin position="462"/>
        <end position="478"/>
    </location>
</feature>
<dbReference type="OrthoDB" id="29596at2759"/>
<dbReference type="GO" id="GO:0006298">
    <property type="term" value="P:mismatch repair"/>
    <property type="evidence" value="ECO:0007669"/>
    <property type="project" value="InterPro"/>
</dbReference>
<dbReference type="PANTHER" id="PTHR11361:SF20">
    <property type="entry name" value="MUTS PROTEIN HOMOLOG 5"/>
    <property type="match status" value="1"/>
</dbReference>
<accession>A0A5N5TCL5</accession>
<dbReference type="Gene3D" id="1.10.1420.10">
    <property type="match status" value="1"/>
</dbReference>
<dbReference type="GO" id="GO:0051026">
    <property type="term" value="P:chiasma assembly"/>
    <property type="evidence" value="ECO:0007669"/>
    <property type="project" value="TreeGrafter"/>
</dbReference>
<evidence type="ECO:0000256" key="2">
    <source>
        <dbReference type="ARBA" id="ARBA00022741"/>
    </source>
</evidence>
<organism evidence="7 8">
    <name type="scientific">Armadillidium nasatum</name>
    <dbReference type="NCBI Taxonomy" id="96803"/>
    <lineage>
        <taxon>Eukaryota</taxon>
        <taxon>Metazoa</taxon>
        <taxon>Ecdysozoa</taxon>
        <taxon>Arthropoda</taxon>
        <taxon>Crustacea</taxon>
        <taxon>Multicrustacea</taxon>
        <taxon>Malacostraca</taxon>
        <taxon>Eumalacostraca</taxon>
        <taxon>Peracarida</taxon>
        <taxon>Isopoda</taxon>
        <taxon>Oniscidea</taxon>
        <taxon>Crinocheta</taxon>
        <taxon>Armadillidiidae</taxon>
        <taxon>Armadillidium</taxon>
    </lineage>
</organism>
<feature type="non-terminal residue" evidence="7">
    <location>
        <position position="1"/>
    </location>
</feature>
<sequence length="686" mass="76565">DSSDSPRNDETILPTSQSSVISSGTDTSPVALVIRPASEFRYESCCNRILLYPWPGLPRESSNLEKESWVRGKLDLFAVASVRALGGLMKFLESKGNEIFTQSSLLSGTRILGLHSYHIQVILIINYGNIQQLLFYKLQKGHLNVKDWKCLYESLSNLIIITEVCSAQDNTIDAFKQMKDGKNEDLFHITYIIQRTLDFDQAEREGRFVVKPGLDHDLDDLKRKFSGLEGIMNKVAEMELNNLPSELQNCSVAYLAHIGFLLILPPSDELSAYLVLSTTFDELDSEFGDLLVEIANHESSIMMRLIEDILLQSQTVIDLVFKAFYIDVMLSFSNVSRELGWIRPNLNNTGDYKVKEGRHPLYEVCNPIFVSNDIDGSLKNFPVSVITGPNSSGKTAYMKQIGVIAYLAHLGCFVPSEAMSFRPMDAIFSVAMVIPSVTSGFSTFMSDLNRLTVAVRGSTSKSLVLIDEFGSSTYQFDGASLLVSTIDFWTSQVEAASPRNLNESTLLSGGEFKKALVTHRPLTEDIILRGCPLVFASTHFYKLHDFFQNPNNVRKLCMDTHQEGDKVVPLYQVIEGTSQKSYALQVAQASGLSSAVIERARQVHGMLTPTSVPSRWSFIHNSDEAQKCFKIVKEFLSYDLNSAPLCDLVSGIRKHVNETVNSSSVILFMISKSPSCYRLLCFHINA</sequence>